<keyword evidence="4" id="KW-1185">Reference proteome</keyword>
<feature type="transmembrane region" description="Helical" evidence="2">
    <location>
        <begin position="12"/>
        <end position="37"/>
    </location>
</feature>
<dbReference type="EMBL" id="FZQP02006991">
    <property type="protein sequence ID" value="VVD05557.1"/>
    <property type="molecule type" value="Genomic_DNA"/>
</dbReference>
<organism evidence="3 4">
    <name type="scientific">Leptidea sinapis</name>
    <dbReference type="NCBI Taxonomy" id="189913"/>
    <lineage>
        <taxon>Eukaryota</taxon>
        <taxon>Metazoa</taxon>
        <taxon>Ecdysozoa</taxon>
        <taxon>Arthropoda</taxon>
        <taxon>Hexapoda</taxon>
        <taxon>Insecta</taxon>
        <taxon>Pterygota</taxon>
        <taxon>Neoptera</taxon>
        <taxon>Endopterygota</taxon>
        <taxon>Lepidoptera</taxon>
        <taxon>Glossata</taxon>
        <taxon>Ditrysia</taxon>
        <taxon>Papilionoidea</taxon>
        <taxon>Pieridae</taxon>
        <taxon>Dismorphiinae</taxon>
        <taxon>Leptidea</taxon>
    </lineage>
</organism>
<keyword evidence="2" id="KW-1133">Transmembrane helix</keyword>
<name>A0A5E4R5A9_9NEOP</name>
<sequence length="91" mass="10738">MYILYKYLNRNCILKVQVFTSTMFKYSVCVFLLVAVLERSFQTHVTREVTIPDDTWRGNKRQETQRTTSWIRTRSNGPNSDSDATRRGPPF</sequence>
<protein>
    <submittedName>
        <fullName evidence="3">Uncharacterized protein</fullName>
    </submittedName>
</protein>
<evidence type="ECO:0000256" key="1">
    <source>
        <dbReference type="SAM" id="MobiDB-lite"/>
    </source>
</evidence>
<dbReference type="AlphaFoldDB" id="A0A5E4R5A9"/>
<keyword evidence="2" id="KW-0812">Transmembrane</keyword>
<gene>
    <name evidence="3" type="ORF">LSINAPIS_LOCUS15068</name>
</gene>
<feature type="compositionally biased region" description="Polar residues" evidence="1">
    <location>
        <begin position="65"/>
        <end position="82"/>
    </location>
</feature>
<accession>A0A5E4R5A9</accession>
<dbReference type="Proteomes" id="UP000324832">
    <property type="component" value="Unassembled WGS sequence"/>
</dbReference>
<evidence type="ECO:0000256" key="2">
    <source>
        <dbReference type="SAM" id="Phobius"/>
    </source>
</evidence>
<reference evidence="3 4" key="1">
    <citation type="submission" date="2017-07" db="EMBL/GenBank/DDBJ databases">
        <authorList>
            <person name="Talla V."/>
            <person name="Backstrom N."/>
        </authorList>
    </citation>
    <scope>NUCLEOTIDE SEQUENCE [LARGE SCALE GENOMIC DNA]</scope>
</reference>
<proteinExistence type="predicted"/>
<evidence type="ECO:0000313" key="4">
    <source>
        <dbReference type="Proteomes" id="UP000324832"/>
    </source>
</evidence>
<keyword evidence="2" id="KW-0472">Membrane</keyword>
<feature type="region of interest" description="Disordered" evidence="1">
    <location>
        <begin position="52"/>
        <end position="91"/>
    </location>
</feature>
<evidence type="ECO:0000313" key="3">
    <source>
        <dbReference type="EMBL" id="VVD05557.1"/>
    </source>
</evidence>
<feature type="compositionally biased region" description="Basic and acidic residues" evidence="1">
    <location>
        <begin position="54"/>
        <end position="64"/>
    </location>
</feature>